<dbReference type="SUPFAM" id="SSF55874">
    <property type="entry name" value="ATPase domain of HSP90 chaperone/DNA topoisomerase II/histidine kinase"/>
    <property type="match status" value="1"/>
</dbReference>
<dbReference type="CDD" id="cd00082">
    <property type="entry name" value="HisKA"/>
    <property type="match status" value="1"/>
</dbReference>
<dbReference type="InterPro" id="IPR036890">
    <property type="entry name" value="HATPase_C_sf"/>
</dbReference>
<evidence type="ECO:0000256" key="7">
    <source>
        <dbReference type="ARBA" id="ARBA00022840"/>
    </source>
</evidence>
<dbReference type="InterPro" id="IPR003594">
    <property type="entry name" value="HATPase_dom"/>
</dbReference>
<evidence type="ECO:0000256" key="4">
    <source>
        <dbReference type="ARBA" id="ARBA00022679"/>
    </source>
</evidence>
<keyword evidence="6" id="KW-0418">Kinase</keyword>
<dbReference type="InterPro" id="IPR000014">
    <property type="entry name" value="PAS"/>
</dbReference>
<keyword evidence="4" id="KW-0808">Transferase</keyword>
<dbReference type="SUPFAM" id="SSF47384">
    <property type="entry name" value="Homodimeric domain of signal transducing histidine kinase"/>
    <property type="match status" value="1"/>
</dbReference>
<dbReference type="Pfam" id="PF13426">
    <property type="entry name" value="PAS_9"/>
    <property type="match status" value="1"/>
</dbReference>
<evidence type="ECO:0000313" key="11">
    <source>
        <dbReference type="Proteomes" id="UP000614261"/>
    </source>
</evidence>
<dbReference type="PRINTS" id="PR00344">
    <property type="entry name" value="BCTRLSENSOR"/>
</dbReference>
<dbReference type="EMBL" id="BMGD01000003">
    <property type="protein sequence ID" value="GGB65677.1"/>
    <property type="molecule type" value="Genomic_DNA"/>
</dbReference>
<dbReference type="InterPro" id="IPR003661">
    <property type="entry name" value="HisK_dim/P_dom"/>
</dbReference>
<dbReference type="InterPro" id="IPR013656">
    <property type="entry name" value="PAS_4"/>
</dbReference>
<evidence type="ECO:0000256" key="6">
    <source>
        <dbReference type="ARBA" id="ARBA00022777"/>
    </source>
</evidence>
<sequence length="509" mass="55598">MSSGTELLLQELGMFARAAKTVHLPIIFTDAKSPGDPVVFVNDAFVALTGLGREAILDQPLDTLLGEVTDLTSLSAIRRQMLVEESGAWEMPCRRTDGTAFTAAIFFSPVEDDNAIVRRHFFVIVELGGQVEWLLEQRNAMHALYAQAPGFISTSTGPEHRFSFANASYKRFVARDDLIGKPVAEALPEMVDQGFLKVLDEVYHTGKPYTGTGMPMGIVIPETGEIEMRYCDFVYQPVRDASGKITGLFCEGYDVTEQRETADRLSMLQAQMIHLSRVNAMGTMATTLAHELNQPLAAIGNYATGLARMAEAGPIDRENLGLALRGIQEATQRAGDIIQNLRDLTRRRGPERTSFDLGDAVSECIRLVQATVPPSIIITTEIAPDTRLAADRVQIQQVIINLLRNACDAVMATPVKNVTVSTRTVDANLVVCICDSGAGVPVEVAERIFSWSESSKEGGMGLGLSICRTIIEAHHGRIWLEDSGTGGSEFCFSMPMQEGLLPTKGRHHR</sequence>
<evidence type="ECO:0000256" key="8">
    <source>
        <dbReference type="ARBA" id="ARBA00023012"/>
    </source>
</evidence>
<accession>A0ABQ1JF58</accession>
<dbReference type="Pfam" id="PF00512">
    <property type="entry name" value="HisKA"/>
    <property type="match status" value="1"/>
</dbReference>
<keyword evidence="11" id="KW-1185">Reference proteome</keyword>
<evidence type="ECO:0000256" key="3">
    <source>
        <dbReference type="ARBA" id="ARBA00022553"/>
    </source>
</evidence>
<reference evidence="11" key="1">
    <citation type="journal article" date="2019" name="Int. J. Syst. Evol. Microbiol.">
        <title>The Global Catalogue of Microorganisms (GCM) 10K type strain sequencing project: providing services to taxonomists for standard genome sequencing and annotation.</title>
        <authorList>
            <consortium name="The Broad Institute Genomics Platform"/>
            <consortium name="The Broad Institute Genome Sequencing Center for Infectious Disease"/>
            <person name="Wu L."/>
            <person name="Ma J."/>
        </authorList>
    </citation>
    <scope>NUCLEOTIDE SEQUENCE [LARGE SCALE GENOMIC DNA]</scope>
    <source>
        <strain evidence="11">CGMCC 1.12851</strain>
    </source>
</reference>
<evidence type="ECO:0000313" key="10">
    <source>
        <dbReference type="EMBL" id="GGB65677.1"/>
    </source>
</evidence>
<evidence type="ECO:0000256" key="1">
    <source>
        <dbReference type="ARBA" id="ARBA00000085"/>
    </source>
</evidence>
<organism evidence="10 11">
    <name type="scientific">Blastomonas aquatica</name>
    <dbReference type="NCBI Taxonomy" id="1510276"/>
    <lineage>
        <taxon>Bacteria</taxon>
        <taxon>Pseudomonadati</taxon>
        <taxon>Pseudomonadota</taxon>
        <taxon>Alphaproteobacteria</taxon>
        <taxon>Sphingomonadales</taxon>
        <taxon>Sphingomonadaceae</taxon>
        <taxon>Blastomonas</taxon>
    </lineage>
</organism>
<dbReference type="PANTHER" id="PTHR43065:SF10">
    <property type="entry name" value="PEROXIDE STRESS-ACTIVATED HISTIDINE KINASE MAK3"/>
    <property type="match status" value="1"/>
</dbReference>
<dbReference type="Pfam" id="PF08448">
    <property type="entry name" value="PAS_4"/>
    <property type="match status" value="1"/>
</dbReference>
<dbReference type="Proteomes" id="UP000614261">
    <property type="component" value="Unassembled WGS sequence"/>
</dbReference>
<dbReference type="PROSITE" id="PS50109">
    <property type="entry name" value="HIS_KIN"/>
    <property type="match status" value="1"/>
</dbReference>
<dbReference type="InterPro" id="IPR036097">
    <property type="entry name" value="HisK_dim/P_sf"/>
</dbReference>
<dbReference type="SMART" id="SM00387">
    <property type="entry name" value="HATPase_c"/>
    <property type="match status" value="1"/>
</dbReference>
<dbReference type="InterPro" id="IPR004358">
    <property type="entry name" value="Sig_transdc_His_kin-like_C"/>
</dbReference>
<comment type="catalytic activity">
    <reaction evidence="1">
        <text>ATP + protein L-histidine = ADP + protein N-phospho-L-histidine.</text>
        <dbReference type="EC" id="2.7.13.3"/>
    </reaction>
</comment>
<protein>
    <recommendedName>
        <fullName evidence="2">histidine kinase</fullName>
        <ecNumber evidence="2">2.7.13.3</ecNumber>
    </recommendedName>
</protein>
<evidence type="ECO:0000256" key="2">
    <source>
        <dbReference type="ARBA" id="ARBA00012438"/>
    </source>
</evidence>
<dbReference type="EC" id="2.7.13.3" evidence="2"/>
<keyword evidence="3" id="KW-0597">Phosphoprotein</keyword>
<dbReference type="Pfam" id="PF02518">
    <property type="entry name" value="HATPase_c"/>
    <property type="match status" value="1"/>
</dbReference>
<evidence type="ECO:0000259" key="9">
    <source>
        <dbReference type="PROSITE" id="PS50109"/>
    </source>
</evidence>
<keyword evidence="5" id="KW-0547">Nucleotide-binding</keyword>
<keyword evidence="7" id="KW-0067">ATP-binding</keyword>
<dbReference type="InterPro" id="IPR005467">
    <property type="entry name" value="His_kinase_dom"/>
</dbReference>
<name>A0ABQ1JF58_9SPHN</name>
<dbReference type="RefSeq" id="WP_188514353.1">
    <property type="nucleotide sequence ID" value="NZ_BMGD01000003.1"/>
</dbReference>
<dbReference type="CDD" id="cd00130">
    <property type="entry name" value="PAS"/>
    <property type="match status" value="1"/>
</dbReference>
<keyword evidence="8" id="KW-0902">Two-component regulatory system</keyword>
<feature type="domain" description="Histidine kinase" evidence="9">
    <location>
        <begin position="287"/>
        <end position="498"/>
    </location>
</feature>
<evidence type="ECO:0000256" key="5">
    <source>
        <dbReference type="ARBA" id="ARBA00022741"/>
    </source>
</evidence>
<dbReference type="PANTHER" id="PTHR43065">
    <property type="entry name" value="SENSOR HISTIDINE KINASE"/>
    <property type="match status" value="1"/>
</dbReference>
<dbReference type="SUPFAM" id="SSF55785">
    <property type="entry name" value="PYP-like sensor domain (PAS domain)"/>
    <property type="match status" value="2"/>
</dbReference>
<proteinExistence type="predicted"/>
<dbReference type="Gene3D" id="3.30.450.20">
    <property type="entry name" value="PAS domain"/>
    <property type="match status" value="2"/>
</dbReference>
<dbReference type="SMART" id="SM00091">
    <property type="entry name" value="PAS"/>
    <property type="match status" value="2"/>
</dbReference>
<dbReference type="InterPro" id="IPR035965">
    <property type="entry name" value="PAS-like_dom_sf"/>
</dbReference>
<gene>
    <name evidence="10" type="ORF">GCM10010833_21070</name>
</gene>
<dbReference type="Gene3D" id="1.10.287.130">
    <property type="match status" value="1"/>
</dbReference>
<dbReference type="SMART" id="SM00388">
    <property type="entry name" value="HisKA"/>
    <property type="match status" value="1"/>
</dbReference>
<dbReference type="Gene3D" id="3.30.565.10">
    <property type="entry name" value="Histidine kinase-like ATPase, C-terminal domain"/>
    <property type="match status" value="1"/>
</dbReference>
<comment type="caution">
    <text evidence="10">The sequence shown here is derived from an EMBL/GenBank/DDBJ whole genome shotgun (WGS) entry which is preliminary data.</text>
</comment>